<organism evidence="1 2">
    <name type="scientific">Craurococcus roseus</name>
    <dbReference type="NCBI Taxonomy" id="77585"/>
    <lineage>
        <taxon>Bacteria</taxon>
        <taxon>Pseudomonadati</taxon>
        <taxon>Pseudomonadota</taxon>
        <taxon>Alphaproteobacteria</taxon>
        <taxon>Acetobacterales</taxon>
        <taxon>Acetobacteraceae</taxon>
        <taxon>Craurococcus</taxon>
    </lineage>
</organism>
<gene>
    <name evidence="1" type="ORF">GCM10009416_41070</name>
</gene>
<protein>
    <submittedName>
        <fullName evidence="1">Uncharacterized protein</fullName>
    </submittedName>
</protein>
<dbReference type="EMBL" id="BAAAFZ010000068">
    <property type="protein sequence ID" value="GAA0598702.1"/>
    <property type="molecule type" value="Genomic_DNA"/>
</dbReference>
<sequence>MERWQRIGEDKSAKFGKRSIAFAFPGGRYRICIDDDEQNRVRVRYVAEEEYWPIEIRAVCDGLFRLSGVAYNTGGLLGGTFWYELLLAVPSTITYWGDCVIAREDKEA</sequence>
<keyword evidence="2" id="KW-1185">Reference proteome</keyword>
<accession>A0ABN1FW78</accession>
<reference evidence="1 2" key="1">
    <citation type="journal article" date="2019" name="Int. J. Syst. Evol. Microbiol.">
        <title>The Global Catalogue of Microorganisms (GCM) 10K type strain sequencing project: providing services to taxonomists for standard genome sequencing and annotation.</title>
        <authorList>
            <consortium name="The Broad Institute Genomics Platform"/>
            <consortium name="The Broad Institute Genome Sequencing Center for Infectious Disease"/>
            <person name="Wu L."/>
            <person name="Ma J."/>
        </authorList>
    </citation>
    <scope>NUCLEOTIDE SEQUENCE [LARGE SCALE GENOMIC DNA]</scope>
    <source>
        <strain evidence="1 2">JCM 9933</strain>
    </source>
</reference>
<evidence type="ECO:0000313" key="1">
    <source>
        <dbReference type="EMBL" id="GAA0598702.1"/>
    </source>
</evidence>
<evidence type="ECO:0000313" key="2">
    <source>
        <dbReference type="Proteomes" id="UP001501588"/>
    </source>
</evidence>
<comment type="caution">
    <text evidence="1">The sequence shown here is derived from an EMBL/GenBank/DDBJ whole genome shotgun (WGS) entry which is preliminary data.</text>
</comment>
<dbReference type="Proteomes" id="UP001501588">
    <property type="component" value="Unassembled WGS sequence"/>
</dbReference>
<name>A0ABN1FW78_9PROT</name>
<proteinExistence type="predicted"/>